<gene>
    <name evidence="1" type="ORF">H8S02_07540</name>
</gene>
<comment type="caution">
    <text evidence="1">The sequence shown here is derived from an EMBL/GenBank/DDBJ whole genome shotgun (WGS) entry which is preliminary data.</text>
</comment>
<dbReference type="Proteomes" id="UP000641741">
    <property type="component" value="Unassembled WGS sequence"/>
</dbReference>
<evidence type="ECO:0000313" key="1">
    <source>
        <dbReference type="EMBL" id="MBC5695797.1"/>
    </source>
</evidence>
<keyword evidence="2" id="KW-1185">Reference proteome</keyword>
<dbReference type="EMBL" id="JACOPK010000006">
    <property type="protein sequence ID" value="MBC5695797.1"/>
    <property type="molecule type" value="Genomic_DNA"/>
</dbReference>
<dbReference type="RefSeq" id="WP_186970132.1">
    <property type="nucleotide sequence ID" value="NZ_JACOPK010000006.1"/>
</dbReference>
<accession>A0ABR7GNA9</accession>
<organism evidence="1 2">
    <name type="scientific">Agathobaculum hominis</name>
    <dbReference type="NCBI Taxonomy" id="2763014"/>
    <lineage>
        <taxon>Bacteria</taxon>
        <taxon>Bacillati</taxon>
        <taxon>Bacillota</taxon>
        <taxon>Clostridia</taxon>
        <taxon>Eubacteriales</taxon>
        <taxon>Butyricicoccaceae</taxon>
        <taxon>Agathobaculum</taxon>
    </lineage>
</organism>
<proteinExistence type="predicted"/>
<name>A0ABR7GNA9_9FIRM</name>
<protein>
    <submittedName>
        <fullName evidence="1">Uncharacterized protein</fullName>
    </submittedName>
</protein>
<sequence>MNHEIMRGNNYAAQICIDGYDSKILCGRLQSAALDSEMSFGSLMEFFCEMEQLLDQTLPMQAFTERRTFRSVPSAPQQQSAMTRTPGRLATFIVRILFRQNASWQGSVVWVEGRQEERFRSALELVLLMDSALTAQK</sequence>
<evidence type="ECO:0000313" key="2">
    <source>
        <dbReference type="Proteomes" id="UP000641741"/>
    </source>
</evidence>
<reference evidence="1 2" key="1">
    <citation type="submission" date="2020-08" db="EMBL/GenBank/DDBJ databases">
        <title>Genome public.</title>
        <authorList>
            <person name="Liu C."/>
            <person name="Sun Q."/>
        </authorList>
    </citation>
    <scope>NUCLEOTIDE SEQUENCE [LARGE SCALE GENOMIC DNA]</scope>
    <source>
        <strain evidence="1 2">M2</strain>
    </source>
</reference>